<proteinExistence type="predicted"/>
<keyword evidence="3" id="KW-1185">Reference proteome</keyword>
<feature type="region of interest" description="Disordered" evidence="1">
    <location>
        <begin position="119"/>
        <end position="152"/>
    </location>
</feature>
<evidence type="ECO:0000256" key="1">
    <source>
        <dbReference type="SAM" id="MobiDB-lite"/>
    </source>
</evidence>
<name>A0A5B7CZM2_PORTR</name>
<dbReference type="Proteomes" id="UP000324222">
    <property type="component" value="Unassembled WGS sequence"/>
</dbReference>
<organism evidence="2 3">
    <name type="scientific">Portunus trituberculatus</name>
    <name type="common">Swimming crab</name>
    <name type="synonym">Neptunus trituberculatus</name>
    <dbReference type="NCBI Taxonomy" id="210409"/>
    <lineage>
        <taxon>Eukaryota</taxon>
        <taxon>Metazoa</taxon>
        <taxon>Ecdysozoa</taxon>
        <taxon>Arthropoda</taxon>
        <taxon>Crustacea</taxon>
        <taxon>Multicrustacea</taxon>
        <taxon>Malacostraca</taxon>
        <taxon>Eumalacostraca</taxon>
        <taxon>Eucarida</taxon>
        <taxon>Decapoda</taxon>
        <taxon>Pleocyemata</taxon>
        <taxon>Brachyura</taxon>
        <taxon>Eubrachyura</taxon>
        <taxon>Portunoidea</taxon>
        <taxon>Portunidae</taxon>
        <taxon>Portuninae</taxon>
        <taxon>Portunus</taxon>
    </lineage>
</organism>
<accession>A0A5B7CZM2</accession>
<feature type="compositionally biased region" description="Basic and acidic residues" evidence="1">
    <location>
        <begin position="143"/>
        <end position="152"/>
    </location>
</feature>
<dbReference type="EMBL" id="VSRR010000380">
    <property type="protein sequence ID" value="MPC14809.1"/>
    <property type="molecule type" value="Genomic_DNA"/>
</dbReference>
<evidence type="ECO:0000313" key="3">
    <source>
        <dbReference type="Proteomes" id="UP000324222"/>
    </source>
</evidence>
<gene>
    <name evidence="2" type="ORF">E2C01_007585</name>
</gene>
<dbReference type="AlphaFoldDB" id="A0A5B7CZM2"/>
<sequence>MQCFESCGSSSRLVSYSSLVSHPFLAAVPWPSPSCLGVVLCLTGEQLLACCTTYDTRHLIIPEDKNPQHRRTNMAITKSRPVGPLARAAARPCPRTLTFKPSKAAQPLLIFTSRYLPHGGGGKSTSRCKLVLKEPQTLKTKPSHKETAGTRS</sequence>
<protein>
    <submittedName>
        <fullName evidence="2">Uncharacterized protein</fullName>
    </submittedName>
</protein>
<evidence type="ECO:0000313" key="2">
    <source>
        <dbReference type="EMBL" id="MPC14809.1"/>
    </source>
</evidence>
<comment type="caution">
    <text evidence="2">The sequence shown here is derived from an EMBL/GenBank/DDBJ whole genome shotgun (WGS) entry which is preliminary data.</text>
</comment>
<reference evidence="2 3" key="1">
    <citation type="submission" date="2019-05" db="EMBL/GenBank/DDBJ databases">
        <title>Another draft genome of Portunus trituberculatus and its Hox gene families provides insights of decapod evolution.</title>
        <authorList>
            <person name="Jeong J.-H."/>
            <person name="Song I."/>
            <person name="Kim S."/>
            <person name="Choi T."/>
            <person name="Kim D."/>
            <person name="Ryu S."/>
            <person name="Kim W."/>
        </authorList>
    </citation>
    <scope>NUCLEOTIDE SEQUENCE [LARGE SCALE GENOMIC DNA]</scope>
    <source>
        <tissue evidence="2">Muscle</tissue>
    </source>
</reference>